<keyword evidence="2" id="KW-0067">ATP-binding</keyword>
<dbReference type="InterPro" id="IPR027417">
    <property type="entry name" value="P-loop_NTPase"/>
</dbReference>
<dbReference type="Proteomes" id="UP001153199">
    <property type="component" value="Unassembled WGS sequence"/>
</dbReference>
<keyword evidence="1" id="KW-0547">Nucleotide-binding</keyword>
<dbReference type="RefSeq" id="WP_279369207.1">
    <property type="nucleotide sequence ID" value="NZ_JAMWFV010000183.1"/>
</dbReference>
<gene>
    <name evidence="4" type="ORF">NF717_12290</name>
</gene>
<sequence length="77" mass="8470">GLLRGSAVLVEGAPGTGKSTLGMQYIYEGATVANEPGLILTFEMFPRQYYRDASNFGWDFHKLEAANKLRVIMSSPE</sequence>
<feature type="non-terminal residue" evidence="4">
    <location>
        <position position="77"/>
    </location>
</feature>
<dbReference type="Pfam" id="PF06745">
    <property type="entry name" value="ATPase"/>
    <property type="match status" value="1"/>
</dbReference>
<evidence type="ECO:0000313" key="4">
    <source>
        <dbReference type="EMBL" id="MDG6146414.1"/>
    </source>
</evidence>
<name>A0A9X4SD78_9LACT</name>
<proteinExistence type="predicted"/>
<dbReference type="AlphaFoldDB" id="A0A9X4SD78"/>
<feature type="domain" description="KaiC-like" evidence="3">
    <location>
        <begin position="1"/>
        <end position="74"/>
    </location>
</feature>
<dbReference type="PANTHER" id="PTHR43637:SF1">
    <property type="entry name" value="UPF0273 PROTEIN TM_0370"/>
    <property type="match status" value="1"/>
</dbReference>
<evidence type="ECO:0000256" key="2">
    <source>
        <dbReference type="ARBA" id="ARBA00022840"/>
    </source>
</evidence>
<dbReference type="SUPFAM" id="SSF52540">
    <property type="entry name" value="P-loop containing nucleoside triphosphate hydrolases"/>
    <property type="match status" value="1"/>
</dbReference>
<dbReference type="EMBL" id="JAMWFV010000183">
    <property type="protein sequence ID" value="MDG6146414.1"/>
    <property type="molecule type" value="Genomic_DNA"/>
</dbReference>
<evidence type="ECO:0000259" key="3">
    <source>
        <dbReference type="Pfam" id="PF06745"/>
    </source>
</evidence>
<evidence type="ECO:0000313" key="5">
    <source>
        <dbReference type="Proteomes" id="UP001153199"/>
    </source>
</evidence>
<organism evidence="4 5">
    <name type="scientific">Lactococcus formosensis</name>
    <dbReference type="NCBI Taxonomy" id="1281486"/>
    <lineage>
        <taxon>Bacteria</taxon>
        <taxon>Bacillati</taxon>
        <taxon>Bacillota</taxon>
        <taxon>Bacilli</taxon>
        <taxon>Lactobacillales</taxon>
        <taxon>Streptococcaceae</taxon>
        <taxon>Lactococcus</taxon>
    </lineage>
</organism>
<dbReference type="Gene3D" id="3.40.50.300">
    <property type="entry name" value="P-loop containing nucleotide triphosphate hydrolases"/>
    <property type="match status" value="1"/>
</dbReference>
<comment type="caution">
    <text evidence="4">The sequence shown here is derived from an EMBL/GenBank/DDBJ whole genome shotgun (WGS) entry which is preliminary data.</text>
</comment>
<accession>A0A9X4SD78</accession>
<dbReference type="PANTHER" id="PTHR43637">
    <property type="entry name" value="UPF0273 PROTEIN TM_0370"/>
    <property type="match status" value="1"/>
</dbReference>
<protein>
    <recommendedName>
        <fullName evidence="3">KaiC-like domain-containing protein</fullName>
    </recommendedName>
</protein>
<evidence type="ECO:0000256" key="1">
    <source>
        <dbReference type="ARBA" id="ARBA00022741"/>
    </source>
</evidence>
<keyword evidence="5" id="KW-1185">Reference proteome</keyword>
<feature type="non-terminal residue" evidence="4">
    <location>
        <position position="1"/>
    </location>
</feature>
<reference evidence="4" key="1">
    <citation type="submission" date="2022-06" db="EMBL/GenBank/DDBJ databases">
        <title>Lactococcus from bovine mastitis in China.</title>
        <authorList>
            <person name="Lin Y."/>
            <person name="Han B."/>
        </authorList>
    </citation>
    <scope>NUCLEOTIDE SEQUENCE</scope>
    <source>
        <strain evidence="4">Ningxia-I-26</strain>
    </source>
</reference>
<dbReference type="GO" id="GO:0005524">
    <property type="term" value="F:ATP binding"/>
    <property type="evidence" value="ECO:0007669"/>
    <property type="project" value="UniProtKB-KW"/>
</dbReference>
<dbReference type="InterPro" id="IPR014774">
    <property type="entry name" value="KaiC-like_dom"/>
</dbReference>